<dbReference type="Pfam" id="PF00876">
    <property type="entry name" value="Innexin"/>
    <property type="match status" value="1"/>
</dbReference>
<dbReference type="PRINTS" id="PR01262">
    <property type="entry name" value="INNEXIN"/>
</dbReference>
<dbReference type="Proteomes" id="UP001148838">
    <property type="component" value="Unassembled WGS sequence"/>
</dbReference>
<evidence type="ECO:0000256" key="6">
    <source>
        <dbReference type="ARBA" id="ARBA00022868"/>
    </source>
</evidence>
<keyword evidence="5 12" id="KW-0812">Transmembrane</keyword>
<keyword evidence="3 12" id="KW-0813">Transport</keyword>
<keyword evidence="9 12" id="KW-0406">Ion transport</keyword>
<evidence type="ECO:0000256" key="2">
    <source>
        <dbReference type="ARBA" id="ARBA00004651"/>
    </source>
</evidence>
<evidence type="ECO:0000313" key="13">
    <source>
        <dbReference type="EMBL" id="KAJ4427820.1"/>
    </source>
</evidence>
<name>A0ABQ8S1U9_PERAM</name>
<comment type="function">
    <text evidence="12">Structural component of the gap junctions.</text>
</comment>
<dbReference type="EMBL" id="JAJSOF020000038">
    <property type="protein sequence ID" value="KAJ4427820.1"/>
    <property type="molecule type" value="Genomic_DNA"/>
</dbReference>
<keyword evidence="4" id="KW-1003">Cell membrane</keyword>
<keyword evidence="10 12" id="KW-0472">Membrane</keyword>
<feature type="transmembrane region" description="Helical" evidence="12">
    <location>
        <begin position="66"/>
        <end position="86"/>
    </location>
</feature>
<feature type="transmembrane region" description="Helical" evidence="12">
    <location>
        <begin position="156"/>
        <end position="177"/>
    </location>
</feature>
<dbReference type="PROSITE" id="PS51013">
    <property type="entry name" value="PANNEXIN"/>
    <property type="match status" value="1"/>
</dbReference>
<keyword evidence="6" id="KW-0303">Gap junction</keyword>
<evidence type="ECO:0000256" key="3">
    <source>
        <dbReference type="ARBA" id="ARBA00022448"/>
    </source>
</evidence>
<gene>
    <name evidence="12" type="primary">inx</name>
    <name evidence="13" type="ORF">ANN_25548</name>
</gene>
<keyword evidence="8 12" id="KW-1133">Transmembrane helix</keyword>
<evidence type="ECO:0000256" key="1">
    <source>
        <dbReference type="ARBA" id="ARBA00004610"/>
    </source>
</evidence>
<keyword evidence="11 12" id="KW-0407">Ion channel</keyword>
<evidence type="ECO:0000256" key="12">
    <source>
        <dbReference type="RuleBase" id="RU010713"/>
    </source>
</evidence>
<keyword evidence="14" id="KW-1185">Reference proteome</keyword>
<comment type="caution">
    <text evidence="12">Lacks conserved residue(s) required for the propagation of feature annotation.</text>
</comment>
<evidence type="ECO:0000256" key="8">
    <source>
        <dbReference type="ARBA" id="ARBA00022989"/>
    </source>
</evidence>
<accession>A0ABQ8S1U9</accession>
<proteinExistence type="inferred from homology"/>
<comment type="caution">
    <text evidence="13">The sequence shown here is derived from an EMBL/GenBank/DDBJ whole genome shotgun (WGS) entry which is preliminary data.</text>
</comment>
<sequence length="255" mass="30197">MKLDVNELAVLFYAPRWLWKIWEGGKLQALKMDLDIAIISDGDKKQKEKMMLEYLENNLYYHNLWAFKYIFCEFLALVNVIGQMFLMDRFFDGEFLTYGIKVVEFMQSDQEDRVDPMIYIFPRMTKCTFFKYGLSGEVERHDSICILPLNIVNEKIYIFLWFWCIILGCLTVLLLAYRIATIVSYRLRCALFKMHYRNVNGDDIDTIVGNTRFGDWYLLYMIGINIDAGVFREVFHELAQKIGYDTSEKSRLNAV</sequence>
<evidence type="ECO:0000256" key="10">
    <source>
        <dbReference type="ARBA" id="ARBA00023136"/>
    </source>
</evidence>
<keyword evidence="7" id="KW-0965">Cell junction</keyword>
<organism evidence="13 14">
    <name type="scientific">Periplaneta americana</name>
    <name type="common">American cockroach</name>
    <name type="synonym">Blatta americana</name>
    <dbReference type="NCBI Taxonomy" id="6978"/>
    <lineage>
        <taxon>Eukaryota</taxon>
        <taxon>Metazoa</taxon>
        <taxon>Ecdysozoa</taxon>
        <taxon>Arthropoda</taxon>
        <taxon>Hexapoda</taxon>
        <taxon>Insecta</taxon>
        <taxon>Pterygota</taxon>
        <taxon>Neoptera</taxon>
        <taxon>Polyneoptera</taxon>
        <taxon>Dictyoptera</taxon>
        <taxon>Blattodea</taxon>
        <taxon>Blattoidea</taxon>
        <taxon>Blattidae</taxon>
        <taxon>Blattinae</taxon>
        <taxon>Periplaneta</taxon>
    </lineage>
</organism>
<evidence type="ECO:0000256" key="7">
    <source>
        <dbReference type="ARBA" id="ARBA00022949"/>
    </source>
</evidence>
<dbReference type="InterPro" id="IPR000990">
    <property type="entry name" value="Innexin"/>
</dbReference>
<comment type="subcellular location">
    <subcellularLocation>
        <location evidence="1">Cell junction</location>
        <location evidence="1">Gap junction</location>
    </subcellularLocation>
    <subcellularLocation>
        <location evidence="2 12">Cell membrane</location>
        <topology evidence="2 12">Multi-pass membrane protein</topology>
    </subcellularLocation>
</comment>
<evidence type="ECO:0000256" key="9">
    <source>
        <dbReference type="ARBA" id="ARBA00023065"/>
    </source>
</evidence>
<evidence type="ECO:0000313" key="14">
    <source>
        <dbReference type="Proteomes" id="UP001148838"/>
    </source>
</evidence>
<evidence type="ECO:0000256" key="4">
    <source>
        <dbReference type="ARBA" id="ARBA00022475"/>
    </source>
</evidence>
<protein>
    <recommendedName>
        <fullName evidence="12">Innexin</fullName>
    </recommendedName>
</protein>
<evidence type="ECO:0000256" key="11">
    <source>
        <dbReference type="ARBA" id="ARBA00023303"/>
    </source>
</evidence>
<dbReference type="PANTHER" id="PTHR11893">
    <property type="entry name" value="INNEXIN"/>
    <property type="match status" value="1"/>
</dbReference>
<dbReference type="PANTHER" id="PTHR11893:SF40">
    <property type="entry name" value="INNEXIN SHAKING-B"/>
    <property type="match status" value="1"/>
</dbReference>
<reference evidence="13 14" key="1">
    <citation type="journal article" date="2022" name="Allergy">
        <title>Genome assembly and annotation of Periplaneta americana reveal a comprehensive cockroach allergen profile.</title>
        <authorList>
            <person name="Wang L."/>
            <person name="Xiong Q."/>
            <person name="Saelim N."/>
            <person name="Wang L."/>
            <person name="Nong W."/>
            <person name="Wan A.T."/>
            <person name="Shi M."/>
            <person name="Liu X."/>
            <person name="Cao Q."/>
            <person name="Hui J.H.L."/>
            <person name="Sookrung N."/>
            <person name="Leung T.F."/>
            <person name="Tungtrongchitr A."/>
            <person name="Tsui S.K.W."/>
        </authorList>
    </citation>
    <scope>NUCLEOTIDE SEQUENCE [LARGE SCALE GENOMIC DNA]</scope>
    <source>
        <strain evidence="13">PWHHKU_190912</strain>
    </source>
</reference>
<comment type="similarity">
    <text evidence="12">Belongs to the pannexin family.</text>
</comment>
<evidence type="ECO:0000256" key="5">
    <source>
        <dbReference type="ARBA" id="ARBA00022692"/>
    </source>
</evidence>